<proteinExistence type="predicted"/>
<dbReference type="Proteomes" id="UP001642360">
    <property type="component" value="Unassembled WGS sequence"/>
</dbReference>
<dbReference type="AlphaFoldDB" id="A0ABC8RWC4"/>
<evidence type="ECO:0000313" key="2">
    <source>
        <dbReference type="Proteomes" id="UP001642360"/>
    </source>
</evidence>
<keyword evidence="2" id="KW-1185">Reference proteome</keyword>
<protein>
    <submittedName>
        <fullName evidence="1">Uncharacterized protein</fullName>
    </submittedName>
</protein>
<evidence type="ECO:0000313" key="1">
    <source>
        <dbReference type="EMBL" id="CAK9149167.1"/>
    </source>
</evidence>
<reference evidence="1 2" key="1">
    <citation type="submission" date="2024-02" db="EMBL/GenBank/DDBJ databases">
        <authorList>
            <person name="Vignale AGUSTIN F."/>
            <person name="Sosa J E."/>
            <person name="Modenutti C."/>
        </authorList>
    </citation>
    <scope>NUCLEOTIDE SEQUENCE [LARGE SCALE GENOMIC DNA]</scope>
</reference>
<dbReference type="EMBL" id="CAUOFW020001843">
    <property type="protein sequence ID" value="CAK9149167.1"/>
    <property type="molecule type" value="Genomic_DNA"/>
</dbReference>
<accession>A0ABC8RWC4</accession>
<sequence length="146" mass="16665">MHVHLMRPREDPCCLWYGPIRSLSVIGTNWITSHDSTILLEGTNRSSSQETMVHNLKPALALCIFSFSKIDLSIKEKKSETPPTSLLTFLYECQVSSEFESEVPLSHYCERYLLYILKSGFALKDYQGTTLLVLTSSLKRMSRNLT</sequence>
<gene>
    <name evidence="1" type="ORF">ILEXP_LOCUS17200</name>
</gene>
<organism evidence="1 2">
    <name type="scientific">Ilex paraguariensis</name>
    <name type="common">yerba mate</name>
    <dbReference type="NCBI Taxonomy" id="185542"/>
    <lineage>
        <taxon>Eukaryota</taxon>
        <taxon>Viridiplantae</taxon>
        <taxon>Streptophyta</taxon>
        <taxon>Embryophyta</taxon>
        <taxon>Tracheophyta</taxon>
        <taxon>Spermatophyta</taxon>
        <taxon>Magnoliopsida</taxon>
        <taxon>eudicotyledons</taxon>
        <taxon>Gunneridae</taxon>
        <taxon>Pentapetalae</taxon>
        <taxon>asterids</taxon>
        <taxon>campanulids</taxon>
        <taxon>Aquifoliales</taxon>
        <taxon>Aquifoliaceae</taxon>
        <taxon>Ilex</taxon>
    </lineage>
</organism>
<comment type="caution">
    <text evidence="1">The sequence shown here is derived from an EMBL/GenBank/DDBJ whole genome shotgun (WGS) entry which is preliminary data.</text>
</comment>
<name>A0ABC8RWC4_9AQUA</name>